<dbReference type="SUPFAM" id="SSF54236">
    <property type="entry name" value="Ubiquitin-like"/>
    <property type="match status" value="1"/>
</dbReference>
<evidence type="ECO:0000256" key="2">
    <source>
        <dbReference type="ARBA" id="ARBA00022927"/>
    </source>
</evidence>
<dbReference type="PANTHER" id="PTHR13222:SF1">
    <property type="entry name" value="RB1-INDUCIBLE COILED-COIL PROTEIN 1"/>
    <property type="match status" value="1"/>
</dbReference>
<evidence type="ECO:0000313" key="9">
    <source>
        <dbReference type="EMBL" id="THU58312.1"/>
    </source>
</evidence>
<keyword evidence="3" id="KW-0072">Autophagy</keyword>
<evidence type="ECO:0000259" key="8">
    <source>
        <dbReference type="Pfam" id="PF10377"/>
    </source>
</evidence>
<dbReference type="GO" id="GO:0000045">
    <property type="term" value="P:autophagosome assembly"/>
    <property type="evidence" value="ECO:0007669"/>
    <property type="project" value="InterPro"/>
</dbReference>
<dbReference type="GO" id="GO:0034517">
    <property type="term" value="P:ribophagy"/>
    <property type="evidence" value="ECO:0007669"/>
    <property type="project" value="TreeGrafter"/>
</dbReference>
<feature type="coiled-coil region" evidence="5">
    <location>
        <begin position="827"/>
        <end position="882"/>
    </location>
</feature>
<feature type="compositionally biased region" description="Basic and acidic residues" evidence="6">
    <location>
        <begin position="99"/>
        <end position="108"/>
    </location>
</feature>
<keyword evidence="4 5" id="KW-0175">Coiled coil</keyword>
<feature type="region of interest" description="Disordered" evidence="6">
    <location>
        <begin position="726"/>
        <end position="758"/>
    </location>
</feature>
<evidence type="ECO:0000256" key="6">
    <source>
        <dbReference type="SAM" id="MobiDB-lite"/>
    </source>
</evidence>
<dbReference type="GO" id="GO:0034045">
    <property type="term" value="C:phagophore assembly site membrane"/>
    <property type="evidence" value="ECO:0007669"/>
    <property type="project" value="TreeGrafter"/>
</dbReference>
<evidence type="ECO:0000313" key="10">
    <source>
        <dbReference type="Proteomes" id="UP000317650"/>
    </source>
</evidence>
<dbReference type="Proteomes" id="UP000317650">
    <property type="component" value="Chromosome 3"/>
</dbReference>
<evidence type="ECO:0000259" key="7">
    <source>
        <dbReference type="Pfam" id="PF04108"/>
    </source>
</evidence>
<feature type="domain" description="Autophagy-related protein 11 C-terminal" evidence="8">
    <location>
        <begin position="996"/>
        <end position="1087"/>
    </location>
</feature>
<dbReference type="Pfam" id="PF10377">
    <property type="entry name" value="ATG11"/>
    <property type="match status" value="1"/>
</dbReference>
<evidence type="ECO:0000256" key="4">
    <source>
        <dbReference type="ARBA" id="ARBA00023054"/>
    </source>
</evidence>
<feature type="region of interest" description="Disordered" evidence="6">
    <location>
        <begin position="99"/>
        <end position="130"/>
    </location>
</feature>
<dbReference type="GO" id="GO:0019901">
    <property type="term" value="F:protein kinase binding"/>
    <property type="evidence" value="ECO:0007669"/>
    <property type="project" value="TreeGrafter"/>
</dbReference>
<dbReference type="InterPro" id="IPR045326">
    <property type="entry name" value="ATG17-like_dom"/>
</dbReference>
<evidence type="ECO:0000256" key="1">
    <source>
        <dbReference type="ARBA" id="ARBA00022448"/>
    </source>
</evidence>
<dbReference type="GO" id="GO:0000422">
    <property type="term" value="P:autophagy of mitochondrion"/>
    <property type="evidence" value="ECO:0007669"/>
    <property type="project" value="TreeGrafter"/>
</dbReference>
<sequence>MSCGSAVTSTTNEGFVLGRKLLVHVAENGHSLEFECDGATPVEAIQRSIEALCGVAMADQLLLCRNTSLDAQQCLSYYKLPQDDREVFLYNKARLHADSPRPHPEAIDAPKLALPTPSRTQDSHPLDNAPDPALKALVSYERQFRYHFQLANAVYTCAQAKLEICKRLLREQQVQGRALETARGNLEHTYRKLHQRYTEFVKCFSQQHRNHSELLGNFERDLERLRSLKLHPRLQSGNRKCLFDLVKEDDLRKWVDVCFNSHRQFELKVSQLKTNFGELKRKLDSLLSSMNSAGWGELEHAIKNHLKVLNDQKSVMQSLSKDIDTAKKLVDDSGLPLSETLRPHDAVSALGRIYDVHEKSHLPNVQNCDHVMSKLLDKCKVKKNDMNLLVHLSMQKVKSVQFGIRDMMNELHAFQEVMGHQDKEFENLKFVNGVGQAYRACLAEIVRRKSSLKLYMGLAGQMAERLATERESEIRRRELFFKTWSKYIPNDILAAMGLFDSPSQCDVNITPFDTNLLEIDVIDVDRYAPQLSIGLISKTEKDITENDYLATCSSSNMIKSEESSVHNGEKVEFLEGCESVDIAGTSKMEVENALLKADLASAIAMLCAIDVATRYDPVDEGTKDDLLKNVKERTAEALREKDEFANRLRYMLNAKQEECLSYVKRIKELEQRLSDKYSQGQNLVSVKDVSDSGISALKNDGYKLESFGEGESQIPYTSMMPMDELSSTSGLVDSKIDHVTGPSKPGEGGDESMTDLSGTLNMRSVDSTHNSMDASMLEQPRDESQVGPLVSEVKMMTAQMTMEKDSSGVNTEIPVKMLPCEAADEPVLESKDLVQDLQNALAEKSNQCTEMENKLKATMEEVNSLKKELEISRNLLDESQMNCVHLENCLHEAREDAHTNLCAADRRASEYNALRLKAVKMHSLFERFRSCVTSGAAVSFADSFRSLALSLASAQRLRSGERPGGASLKRVAWCTQGAWALPRLALPERLGKRSTINRSCPNYYLSEESVALFKEQHSGRPAYIIGQIVHIERRTVRPPVSIRTQQGDQVEASTGETTNNRRSIAQGAALNPYNLPIGCEYFIVTIAMLPNTVHSTS</sequence>
<protein>
    <submittedName>
        <fullName evidence="9">Uncharacterized protein</fullName>
    </submittedName>
</protein>
<keyword evidence="2" id="KW-0653">Protein transport</keyword>
<dbReference type="InterPro" id="IPR029071">
    <property type="entry name" value="Ubiquitin-like_domsf"/>
</dbReference>
<accession>A0A4S8JBY5</accession>
<keyword evidence="10" id="KW-1185">Reference proteome</keyword>
<dbReference type="STRING" id="52838.A0A4S8JBY5"/>
<organism evidence="9 10">
    <name type="scientific">Musa balbisiana</name>
    <name type="common">Banana</name>
    <dbReference type="NCBI Taxonomy" id="52838"/>
    <lineage>
        <taxon>Eukaryota</taxon>
        <taxon>Viridiplantae</taxon>
        <taxon>Streptophyta</taxon>
        <taxon>Embryophyta</taxon>
        <taxon>Tracheophyta</taxon>
        <taxon>Spermatophyta</taxon>
        <taxon>Magnoliopsida</taxon>
        <taxon>Liliopsida</taxon>
        <taxon>Zingiberales</taxon>
        <taxon>Musaceae</taxon>
        <taxon>Musa</taxon>
    </lineage>
</organism>
<dbReference type="EMBL" id="PYDT01000006">
    <property type="protein sequence ID" value="THU58312.1"/>
    <property type="molecule type" value="Genomic_DNA"/>
</dbReference>
<comment type="caution">
    <text evidence="9">The sequence shown here is derived from an EMBL/GenBank/DDBJ whole genome shotgun (WGS) entry which is preliminary data.</text>
</comment>
<dbReference type="GO" id="GO:0034727">
    <property type="term" value="P:piecemeal microautophagy of the nucleus"/>
    <property type="evidence" value="ECO:0007669"/>
    <property type="project" value="TreeGrafter"/>
</dbReference>
<dbReference type="GO" id="GO:1990316">
    <property type="term" value="C:Atg1/ULK1 kinase complex"/>
    <property type="evidence" value="ECO:0007669"/>
    <property type="project" value="TreeGrafter"/>
</dbReference>
<dbReference type="GO" id="GO:0061709">
    <property type="term" value="P:reticulophagy"/>
    <property type="evidence" value="ECO:0007669"/>
    <property type="project" value="TreeGrafter"/>
</dbReference>
<proteinExistence type="predicted"/>
<dbReference type="GO" id="GO:0060090">
    <property type="term" value="F:molecular adaptor activity"/>
    <property type="evidence" value="ECO:0007669"/>
    <property type="project" value="TreeGrafter"/>
</dbReference>
<dbReference type="GO" id="GO:0015031">
    <property type="term" value="P:protein transport"/>
    <property type="evidence" value="ECO:0007669"/>
    <property type="project" value="UniProtKB-KW"/>
</dbReference>
<dbReference type="InterPro" id="IPR040040">
    <property type="entry name" value="ATG11"/>
</dbReference>
<dbReference type="PANTHER" id="PTHR13222">
    <property type="entry name" value="RB1-INDUCIBLE COILED-COIL"/>
    <property type="match status" value="1"/>
</dbReference>
<name>A0A4S8JBY5_MUSBA</name>
<keyword evidence="1" id="KW-0813">Transport</keyword>
<dbReference type="InterPro" id="IPR019460">
    <property type="entry name" value="Atg11_C"/>
</dbReference>
<evidence type="ECO:0000256" key="5">
    <source>
        <dbReference type="SAM" id="Coils"/>
    </source>
</evidence>
<feature type="coiled-coil region" evidence="5">
    <location>
        <begin position="627"/>
        <end position="672"/>
    </location>
</feature>
<feature type="domain" description="Autophagy protein ATG17-like" evidence="7">
    <location>
        <begin position="150"/>
        <end position="487"/>
    </location>
</feature>
<evidence type="ECO:0000256" key="3">
    <source>
        <dbReference type="ARBA" id="ARBA00023006"/>
    </source>
</evidence>
<reference evidence="9 10" key="1">
    <citation type="journal article" date="2019" name="Nat. Plants">
        <title>Genome sequencing of Musa balbisiana reveals subgenome evolution and function divergence in polyploid bananas.</title>
        <authorList>
            <person name="Yao X."/>
        </authorList>
    </citation>
    <scope>NUCLEOTIDE SEQUENCE [LARGE SCALE GENOMIC DNA]</scope>
    <source>
        <strain evidence="10">cv. DH-PKW</strain>
        <tissue evidence="9">Leaves</tissue>
    </source>
</reference>
<dbReference type="AlphaFoldDB" id="A0A4S8JBY5"/>
<dbReference type="Pfam" id="PF04108">
    <property type="entry name" value="ATG17_like"/>
    <property type="match status" value="1"/>
</dbReference>
<gene>
    <name evidence="9" type="ORF">C4D60_Mb03t12880</name>
</gene>